<protein>
    <recommendedName>
        <fullName evidence="3">Protein-L-isoaspartate O-methyltransferase</fullName>
    </recommendedName>
</protein>
<evidence type="ECO:0008006" key="3">
    <source>
        <dbReference type="Google" id="ProtNLM"/>
    </source>
</evidence>
<reference evidence="1 2" key="1">
    <citation type="submission" date="2024-03" db="EMBL/GenBank/DDBJ databases">
        <title>Complete genome of BD2.</title>
        <authorList>
            <person name="Cao G."/>
        </authorList>
    </citation>
    <scope>NUCLEOTIDE SEQUENCE [LARGE SCALE GENOMIC DNA]</scope>
    <source>
        <strain evidence="1 2">BD2</strain>
    </source>
</reference>
<evidence type="ECO:0000313" key="2">
    <source>
        <dbReference type="Proteomes" id="UP001476583"/>
    </source>
</evidence>
<name>A0ABZ2RLK7_ECTME</name>
<gene>
    <name evidence="1" type="ORF">WG219_10790</name>
</gene>
<dbReference type="Pfam" id="PF01135">
    <property type="entry name" value="PCMT"/>
    <property type="match status" value="1"/>
</dbReference>
<proteinExistence type="predicted"/>
<keyword evidence="2" id="KW-1185">Reference proteome</keyword>
<dbReference type="Proteomes" id="UP001476583">
    <property type="component" value="Chromosome"/>
</dbReference>
<sequence length="120" mass="13157">METNHPRIRSALRSISRSDFINGKDLPLSTTGHSIPRAEVVGLILSILPDINPTDVVMHVGGGSGYFAAVLSKLTERVLYVEQNTYVAEAAKERFERLGLTNIEVIPQSAESNIELDKPL</sequence>
<dbReference type="Gene3D" id="3.40.50.150">
    <property type="entry name" value="Vaccinia Virus protein VP39"/>
    <property type="match status" value="1"/>
</dbReference>
<dbReference type="EMBL" id="CP148074">
    <property type="protein sequence ID" value="WXL27898.1"/>
    <property type="molecule type" value="Genomic_DNA"/>
</dbReference>
<accession>A0ABZ2RLK7</accession>
<dbReference type="InterPro" id="IPR029063">
    <property type="entry name" value="SAM-dependent_MTases_sf"/>
</dbReference>
<organism evidence="1 2">
    <name type="scientific">Ectopseudomonas mendocina</name>
    <name type="common">Pseudomonas mendocina</name>
    <dbReference type="NCBI Taxonomy" id="300"/>
    <lineage>
        <taxon>Bacteria</taxon>
        <taxon>Pseudomonadati</taxon>
        <taxon>Pseudomonadota</taxon>
        <taxon>Gammaproteobacteria</taxon>
        <taxon>Pseudomonadales</taxon>
        <taxon>Pseudomonadaceae</taxon>
        <taxon>Ectopseudomonas</taxon>
    </lineage>
</organism>
<evidence type="ECO:0000313" key="1">
    <source>
        <dbReference type="EMBL" id="WXL27898.1"/>
    </source>
</evidence>
<dbReference type="SUPFAM" id="SSF53335">
    <property type="entry name" value="S-adenosyl-L-methionine-dependent methyltransferases"/>
    <property type="match status" value="1"/>
</dbReference>